<dbReference type="SUPFAM" id="SSF53448">
    <property type="entry name" value="Nucleotide-diphospho-sugar transferases"/>
    <property type="match status" value="1"/>
</dbReference>
<feature type="domain" description="Glycosyltransferase 2-like" evidence="1">
    <location>
        <begin position="9"/>
        <end position="132"/>
    </location>
</feature>
<keyword evidence="2" id="KW-0808">Transferase</keyword>
<keyword evidence="3" id="KW-1185">Reference proteome</keyword>
<name>A0A1S8YHA7_9GAMM</name>
<dbReference type="RefSeq" id="WP_078004153.1">
    <property type="nucleotide sequence ID" value="NZ_MRUL01000016.1"/>
</dbReference>
<dbReference type="OrthoDB" id="6813549at2"/>
<dbReference type="InterPro" id="IPR029044">
    <property type="entry name" value="Nucleotide-diphossugar_trans"/>
</dbReference>
<evidence type="ECO:0000313" key="3">
    <source>
        <dbReference type="Proteomes" id="UP000190667"/>
    </source>
</evidence>
<dbReference type="InterPro" id="IPR001173">
    <property type="entry name" value="Glyco_trans_2-like"/>
</dbReference>
<dbReference type="Gene3D" id="3.90.550.10">
    <property type="entry name" value="Spore Coat Polysaccharide Biosynthesis Protein SpsA, Chain A"/>
    <property type="match status" value="1"/>
</dbReference>
<comment type="caution">
    <text evidence="2">The sequence shown here is derived from an EMBL/GenBank/DDBJ whole genome shotgun (WGS) entry which is preliminary data.</text>
</comment>
<dbReference type="Proteomes" id="UP000190667">
    <property type="component" value="Unassembled WGS sequence"/>
</dbReference>
<proteinExistence type="predicted"/>
<evidence type="ECO:0000259" key="1">
    <source>
        <dbReference type="Pfam" id="PF00535"/>
    </source>
</evidence>
<dbReference type="Pfam" id="PF00535">
    <property type="entry name" value="Glycos_transf_2"/>
    <property type="match status" value="1"/>
</dbReference>
<dbReference type="PANTHER" id="PTHR22916:SF3">
    <property type="entry name" value="UDP-GLCNAC:BETAGAL BETA-1,3-N-ACETYLGLUCOSAMINYLTRANSFERASE-LIKE PROTEIN 1"/>
    <property type="match status" value="1"/>
</dbReference>
<dbReference type="AlphaFoldDB" id="A0A1S8YHA7"/>
<sequence length="336" mass="38552">MKNYSHLLSVIIPFYNDERYIIDCLKSLFCQIDQDVQVVLVDDGSGDNSNHLVAGFLSANPDIQVKFTHQHNQGISIARNVGLQQATGKFIVFLDADDLLSKNYYGVIKPVLNADEDDLIDFNYQRFTDTPPEAAIDEIAHRVPYDFASGGLACLRPLFKRSMWHLWNRVYRRTLLGEDSFEPGRRYEDVIFAPFQYLKTQKIAHLNNSLYYYRDNAFGITRNIKKSDIDDMHFAMNKMIAYVQAHSNDPLIRQLAAGMLLNCFNEIKNMTKAVYGFYRYDLAIKRDLKIAARICQGSGIPAKKVMQMRFPEVDTCLSALRLAFKKTKRAQATSSR</sequence>
<organism evidence="2 3">
    <name type="scientific">Izhakiella australiensis</name>
    <dbReference type="NCBI Taxonomy" id="1926881"/>
    <lineage>
        <taxon>Bacteria</taxon>
        <taxon>Pseudomonadati</taxon>
        <taxon>Pseudomonadota</taxon>
        <taxon>Gammaproteobacteria</taxon>
        <taxon>Enterobacterales</taxon>
        <taxon>Erwiniaceae</taxon>
        <taxon>Izhakiella</taxon>
    </lineage>
</organism>
<dbReference type="EMBL" id="MRUL01000016">
    <property type="protein sequence ID" value="OON38430.1"/>
    <property type="molecule type" value="Genomic_DNA"/>
</dbReference>
<dbReference type="CDD" id="cd00761">
    <property type="entry name" value="Glyco_tranf_GTA_type"/>
    <property type="match status" value="1"/>
</dbReference>
<dbReference type="PANTHER" id="PTHR22916">
    <property type="entry name" value="GLYCOSYLTRANSFERASE"/>
    <property type="match status" value="1"/>
</dbReference>
<protein>
    <submittedName>
        <fullName evidence="2">Glycosyl transferase</fullName>
    </submittedName>
</protein>
<dbReference type="STRING" id="1926881.BTJ39_18425"/>
<accession>A0A1S8YHA7</accession>
<dbReference type="GO" id="GO:0016758">
    <property type="term" value="F:hexosyltransferase activity"/>
    <property type="evidence" value="ECO:0007669"/>
    <property type="project" value="UniProtKB-ARBA"/>
</dbReference>
<evidence type="ECO:0000313" key="2">
    <source>
        <dbReference type="EMBL" id="OON38430.1"/>
    </source>
</evidence>
<reference evidence="2 3" key="1">
    <citation type="submission" date="2016-12" db="EMBL/GenBank/DDBJ databases">
        <title>Izhakiella australiana sp. nov. of genus Izhakiella isolated from Australian desert.</title>
        <authorList>
            <person name="Ji M."/>
        </authorList>
    </citation>
    <scope>NUCLEOTIDE SEQUENCE [LARGE SCALE GENOMIC DNA]</scope>
    <source>
        <strain evidence="2 3">D4N98</strain>
    </source>
</reference>
<gene>
    <name evidence="2" type="ORF">BTJ39_18425</name>
</gene>